<feature type="domain" description="F-box" evidence="2">
    <location>
        <begin position="25"/>
        <end position="71"/>
    </location>
</feature>
<dbReference type="SUPFAM" id="SSF81383">
    <property type="entry name" value="F-box domain"/>
    <property type="match status" value="1"/>
</dbReference>
<dbReference type="Pfam" id="PF12937">
    <property type="entry name" value="F-box-like"/>
    <property type="match status" value="1"/>
</dbReference>
<dbReference type="GeneID" id="106175889"/>
<dbReference type="RefSeq" id="XP_023933107.1">
    <property type="nucleotide sequence ID" value="XM_024077339.1"/>
</dbReference>
<dbReference type="InterPro" id="IPR001810">
    <property type="entry name" value="F-box_dom"/>
</dbReference>
<dbReference type="STRING" id="7574.A0A2R2MSW4"/>
<dbReference type="SUPFAM" id="SSF52047">
    <property type="entry name" value="RNI-like"/>
    <property type="match status" value="1"/>
</dbReference>
<dbReference type="InParanoid" id="A0A2R2MSW4"/>
<proteinExistence type="predicted"/>
<feature type="region of interest" description="Disordered" evidence="1">
    <location>
        <begin position="1"/>
        <end position="26"/>
    </location>
</feature>
<feature type="compositionally biased region" description="Acidic residues" evidence="1">
    <location>
        <begin position="1"/>
        <end position="11"/>
    </location>
</feature>
<accession>A0A2R2MSW4</accession>
<evidence type="ECO:0000313" key="4">
    <source>
        <dbReference type="RefSeq" id="XP_023933107.1"/>
    </source>
</evidence>
<dbReference type="KEGG" id="lak:106175889"/>
<evidence type="ECO:0000256" key="1">
    <source>
        <dbReference type="SAM" id="MobiDB-lite"/>
    </source>
</evidence>
<evidence type="ECO:0000259" key="2">
    <source>
        <dbReference type="PROSITE" id="PS50181"/>
    </source>
</evidence>
<name>A0A2R2MSW4_LINAN</name>
<dbReference type="Proteomes" id="UP000085678">
    <property type="component" value="Unplaced"/>
</dbReference>
<dbReference type="AlphaFoldDB" id="A0A2R2MSW4"/>
<dbReference type="InterPro" id="IPR036047">
    <property type="entry name" value="F-box-like_dom_sf"/>
</dbReference>
<protein>
    <submittedName>
        <fullName evidence="4">F-box only protein 39-like</fullName>
    </submittedName>
</protein>
<dbReference type="Gene3D" id="1.20.1280.50">
    <property type="match status" value="1"/>
</dbReference>
<dbReference type="OrthoDB" id="6421103at2759"/>
<evidence type="ECO:0000313" key="3">
    <source>
        <dbReference type="Proteomes" id="UP000085678"/>
    </source>
</evidence>
<dbReference type="PANTHER" id="PTHR20872">
    <property type="match status" value="1"/>
</dbReference>
<keyword evidence="3" id="KW-1185">Reference proteome</keyword>
<dbReference type="PANTHER" id="PTHR20872:SF1">
    <property type="entry name" value="F-BOX DOMAIN-CONTAINING PROTEIN"/>
    <property type="match status" value="1"/>
</dbReference>
<dbReference type="Gene3D" id="3.80.10.10">
    <property type="entry name" value="Ribonuclease Inhibitor"/>
    <property type="match status" value="1"/>
</dbReference>
<gene>
    <name evidence="4" type="primary">LOC106175889</name>
</gene>
<organism evidence="3 4">
    <name type="scientific">Lingula anatina</name>
    <name type="common">Brachiopod</name>
    <name type="synonym">Lingula unguis</name>
    <dbReference type="NCBI Taxonomy" id="7574"/>
    <lineage>
        <taxon>Eukaryota</taxon>
        <taxon>Metazoa</taxon>
        <taxon>Spiralia</taxon>
        <taxon>Lophotrochozoa</taxon>
        <taxon>Brachiopoda</taxon>
        <taxon>Linguliformea</taxon>
        <taxon>Lingulata</taxon>
        <taxon>Lingulida</taxon>
        <taxon>Linguloidea</taxon>
        <taxon>Lingulidae</taxon>
        <taxon>Lingula</taxon>
    </lineage>
</organism>
<sequence>MDTDPDGEVEMEQAAPDDQSDTDDQVDWRNLPDIVLVDIYRCLDNNDRFNMALVCKHWNGMLNTACLWRWFQVDSTVGHFAVHRLSKRHDRAIGFAYVHAIHVRYLTLKCLHPSFMTCKRFQRAMTRFLAILYNKARLREFYMRNMEFDRFWRVETTTVRLITSLSRFLRNQTRLQVFDVFGAQLSLTNGLKILNSVGLGSGWSITKLNIEDFFHSRIAAFPVPRLKAILQLFVNLRHININYNCVCNEVLENLGKNCAGSLSNLSIKVYRNDPHFHRIDRSVWLGLHQACPGLKVSFHFDNIGRYEVISSILVPEVRLRSLHIWSGYDIIGIDWHLNDTLRHISATMNRTLGSDCNICNKTMSHTYLFAEVLSLEFENDREWVDESLLELIDACKRPLREVEFIGILMVSTIEAICEMQLQRKINLTRFHVLVNRLTDAEWAELRHVEDTYHPMIVERDLNFVFGTAADEDLLG</sequence>
<reference evidence="4" key="1">
    <citation type="submission" date="2025-08" db="UniProtKB">
        <authorList>
            <consortium name="RefSeq"/>
        </authorList>
    </citation>
    <scope>IDENTIFICATION</scope>
    <source>
        <tissue evidence="4">Gonads</tissue>
    </source>
</reference>
<dbReference type="InterPro" id="IPR032675">
    <property type="entry name" value="LRR_dom_sf"/>
</dbReference>
<dbReference type="PROSITE" id="PS50181">
    <property type="entry name" value="FBOX"/>
    <property type="match status" value="1"/>
</dbReference>